<dbReference type="WBParaSite" id="PS1159_v2.g1295.t1">
    <property type="protein sequence ID" value="PS1159_v2.g1295.t1"/>
    <property type="gene ID" value="PS1159_v2.g1295"/>
</dbReference>
<dbReference type="Proteomes" id="UP000887580">
    <property type="component" value="Unplaced"/>
</dbReference>
<reference evidence="2" key="1">
    <citation type="submission" date="2022-11" db="UniProtKB">
        <authorList>
            <consortium name="WormBaseParasite"/>
        </authorList>
    </citation>
    <scope>IDENTIFICATION</scope>
</reference>
<sequence length="230" mass="26916">MNSYLTGIILVRFVVGIYSAPTAYQPYQPYQSYQSYQQQQYPQQQQQQKYPQYQSQYQQQQQQLNQYQNRPQQPYQNNNNNQFQQQQQIFASTAFPFSDTDLINDPIYSNLTDEKRGEIEGILKDDAQSVAQMQQRLQALGATWPDYDKEAIKEAMNEVGVTLPPRPADLSEDAYKFYDKKQSILQNVNLTVAEMKRQLKELMEQTNPRIQQEVEQKLQSAITTTPSILF</sequence>
<evidence type="ECO:0000313" key="1">
    <source>
        <dbReference type="Proteomes" id="UP000887580"/>
    </source>
</evidence>
<name>A0AC35F452_9BILA</name>
<organism evidence="1 2">
    <name type="scientific">Panagrolaimus sp. PS1159</name>
    <dbReference type="NCBI Taxonomy" id="55785"/>
    <lineage>
        <taxon>Eukaryota</taxon>
        <taxon>Metazoa</taxon>
        <taxon>Ecdysozoa</taxon>
        <taxon>Nematoda</taxon>
        <taxon>Chromadorea</taxon>
        <taxon>Rhabditida</taxon>
        <taxon>Tylenchina</taxon>
        <taxon>Panagrolaimomorpha</taxon>
        <taxon>Panagrolaimoidea</taxon>
        <taxon>Panagrolaimidae</taxon>
        <taxon>Panagrolaimus</taxon>
    </lineage>
</organism>
<accession>A0AC35F452</accession>
<protein>
    <submittedName>
        <fullName evidence="2">Uncharacterized protein</fullName>
    </submittedName>
</protein>
<evidence type="ECO:0000313" key="2">
    <source>
        <dbReference type="WBParaSite" id="PS1159_v2.g1295.t1"/>
    </source>
</evidence>
<proteinExistence type="predicted"/>